<keyword evidence="11" id="KW-1185">Reference proteome</keyword>
<dbReference type="Proteomes" id="UP001239462">
    <property type="component" value="Unassembled WGS sequence"/>
</dbReference>
<evidence type="ECO:0000313" key="10">
    <source>
        <dbReference type="EMBL" id="MDM4014709.1"/>
    </source>
</evidence>
<feature type="transmembrane region" description="Helical" evidence="9">
    <location>
        <begin position="531"/>
        <end position="552"/>
    </location>
</feature>
<dbReference type="NCBIfam" id="TIGR00914">
    <property type="entry name" value="2A0601"/>
    <property type="match status" value="1"/>
</dbReference>
<keyword evidence="7 9" id="KW-0472">Membrane</keyword>
<feature type="compositionally biased region" description="Polar residues" evidence="8">
    <location>
        <begin position="1054"/>
        <end position="1063"/>
    </location>
</feature>
<dbReference type="RefSeq" id="WP_289162385.1">
    <property type="nucleotide sequence ID" value="NZ_JASZZN010000003.1"/>
</dbReference>
<dbReference type="InterPro" id="IPR001036">
    <property type="entry name" value="Acrflvin-R"/>
</dbReference>
<evidence type="ECO:0000256" key="6">
    <source>
        <dbReference type="ARBA" id="ARBA00022989"/>
    </source>
</evidence>
<evidence type="ECO:0000256" key="9">
    <source>
        <dbReference type="SAM" id="Phobius"/>
    </source>
</evidence>
<dbReference type="Gene3D" id="3.30.70.1440">
    <property type="entry name" value="Multidrug efflux transporter AcrB pore domain"/>
    <property type="match status" value="1"/>
</dbReference>
<dbReference type="InterPro" id="IPR027463">
    <property type="entry name" value="AcrB_DN_DC_subdom"/>
</dbReference>
<protein>
    <submittedName>
        <fullName evidence="10">Efflux RND transporter permease subunit</fullName>
    </submittedName>
</protein>
<proteinExistence type="inferred from homology"/>
<feature type="transmembrane region" description="Helical" evidence="9">
    <location>
        <begin position="1000"/>
        <end position="1022"/>
    </location>
</feature>
<dbReference type="PRINTS" id="PR00702">
    <property type="entry name" value="ACRIFLAVINRP"/>
</dbReference>
<evidence type="ECO:0000256" key="4">
    <source>
        <dbReference type="ARBA" id="ARBA00022475"/>
    </source>
</evidence>
<evidence type="ECO:0000256" key="1">
    <source>
        <dbReference type="ARBA" id="ARBA00004651"/>
    </source>
</evidence>
<reference evidence="10 11" key="1">
    <citation type="submission" date="2023-06" db="EMBL/GenBank/DDBJ databases">
        <title>Roseiconus lacunae JC819 isolated from Gulf of Mannar region, Tamil Nadu.</title>
        <authorList>
            <person name="Pk S."/>
            <person name="Ch S."/>
            <person name="Ch V.R."/>
        </authorList>
    </citation>
    <scope>NUCLEOTIDE SEQUENCE [LARGE SCALE GENOMIC DNA]</scope>
    <source>
        <strain evidence="10 11">JC819</strain>
    </source>
</reference>
<evidence type="ECO:0000256" key="5">
    <source>
        <dbReference type="ARBA" id="ARBA00022692"/>
    </source>
</evidence>
<dbReference type="SUPFAM" id="SSF82714">
    <property type="entry name" value="Multidrug efflux transporter AcrB TolC docking domain, DN and DC subdomains"/>
    <property type="match status" value="2"/>
</dbReference>
<dbReference type="Gene3D" id="1.20.1640.10">
    <property type="entry name" value="Multidrug efflux transporter AcrB transmembrane domain"/>
    <property type="match status" value="2"/>
</dbReference>
<evidence type="ECO:0000256" key="8">
    <source>
        <dbReference type="SAM" id="MobiDB-lite"/>
    </source>
</evidence>
<evidence type="ECO:0000256" key="3">
    <source>
        <dbReference type="ARBA" id="ARBA00022448"/>
    </source>
</evidence>
<feature type="transmembrane region" description="Helical" evidence="9">
    <location>
        <begin position="972"/>
        <end position="994"/>
    </location>
</feature>
<keyword evidence="5 9" id="KW-0812">Transmembrane</keyword>
<dbReference type="Gene3D" id="3.30.2090.10">
    <property type="entry name" value="Multidrug efflux transporter AcrB TolC docking domain, DN and DC subdomains"/>
    <property type="match status" value="2"/>
</dbReference>
<keyword evidence="3" id="KW-0813">Transport</keyword>
<evidence type="ECO:0000256" key="7">
    <source>
        <dbReference type="ARBA" id="ARBA00023136"/>
    </source>
</evidence>
<dbReference type="PANTHER" id="PTHR32063:SF4">
    <property type="entry name" value="SLR6043 PROTEIN"/>
    <property type="match status" value="1"/>
</dbReference>
<organism evidence="10 11">
    <name type="scientific">Roseiconus lacunae</name>
    <dbReference type="NCBI Taxonomy" id="2605694"/>
    <lineage>
        <taxon>Bacteria</taxon>
        <taxon>Pseudomonadati</taxon>
        <taxon>Planctomycetota</taxon>
        <taxon>Planctomycetia</taxon>
        <taxon>Pirellulales</taxon>
        <taxon>Pirellulaceae</taxon>
        <taxon>Roseiconus</taxon>
    </lineage>
</organism>
<evidence type="ECO:0000313" key="11">
    <source>
        <dbReference type="Proteomes" id="UP001239462"/>
    </source>
</evidence>
<dbReference type="EMBL" id="JASZZN010000003">
    <property type="protein sequence ID" value="MDM4014709.1"/>
    <property type="molecule type" value="Genomic_DNA"/>
</dbReference>
<dbReference type="SUPFAM" id="SSF82693">
    <property type="entry name" value="Multidrug efflux transporter AcrB pore domain, PN1, PN2, PC1 and PC2 subdomains"/>
    <property type="match status" value="2"/>
</dbReference>
<dbReference type="Gene3D" id="3.30.70.1320">
    <property type="entry name" value="Multidrug efflux transporter AcrB pore domain like"/>
    <property type="match status" value="1"/>
</dbReference>
<gene>
    <name evidence="10" type="ORF">QTN89_04650</name>
</gene>
<keyword evidence="4" id="KW-1003">Cell membrane</keyword>
<comment type="subcellular location">
    <subcellularLocation>
        <location evidence="1">Cell membrane</location>
        <topology evidence="1">Multi-pass membrane protein</topology>
    </subcellularLocation>
</comment>
<name>A0ABT7PDY3_9BACT</name>
<dbReference type="SUPFAM" id="SSF82866">
    <property type="entry name" value="Multidrug efflux transporter AcrB transmembrane domain"/>
    <property type="match status" value="2"/>
</dbReference>
<feature type="region of interest" description="Disordered" evidence="8">
    <location>
        <begin position="1052"/>
        <end position="1073"/>
    </location>
</feature>
<dbReference type="Gene3D" id="3.30.70.1430">
    <property type="entry name" value="Multidrug efflux transporter AcrB pore domain"/>
    <property type="match status" value="2"/>
</dbReference>
<feature type="transmembrane region" description="Helical" evidence="9">
    <location>
        <begin position="926"/>
        <end position="951"/>
    </location>
</feature>
<dbReference type="PANTHER" id="PTHR32063">
    <property type="match status" value="1"/>
</dbReference>
<feature type="transmembrane region" description="Helical" evidence="9">
    <location>
        <begin position="439"/>
        <end position="460"/>
    </location>
</feature>
<feature type="transmembrane region" description="Helical" evidence="9">
    <location>
        <begin position="874"/>
        <end position="893"/>
    </location>
</feature>
<evidence type="ECO:0000256" key="2">
    <source>
        <dbReference type="ARBA" id="ARBA00010942"/>
    </source>
</evidence>
<keyword evidence="6 9" id="KW-1133">Transmembrane helix</keyword>
<feature type="transmembrane region" description="Helical" evidence="9">
    <location>
        <begin position="363"/>
        <end position="382"/>
    </location>
</feature>
<comment type="caution">
    <text evidence="10">The sequence shown here is derived from an EMBL/GenBank/DDBJ whole genome shotgun (WGS) entry which is preliminary data.</text>
</comment>
<accession>A0ABT7PDY3</accession>
<feature type="transmembrane region" description="Helical" evidence="9">
    <location>
        <begin position="900"/>
        <end position="920"/>
    </location>
</feature>
<comment type="similarity">
    <text evidence="2">Belongs to the resistance-nodulation-cell division (RND) (TC 2.A.6) family.</text>
</comment>
<sequence>MLNPIILFALRNRLIILCAAIAVIVCGSLAARTLPVDVLPELTRPRVSIVTECDGLAPEEVEQRVTFPLEANLNGADGVIAVRSSSDIGLSVIHVEFDWGTDVHIARQIVQERLAIAAGQLPTGVNPQMGPRSSLLGQIALVGMWSSDGSTSQMELRTIADWNVRQRLRKIAGVSQIIVMGGDRKQFHVLVDRHQLHRYDVSLSEVESALRQSNHNVTGGFLSRDGKEYLVRGLGRFANTVDIRNTVIRHQDERSLKIGHVAEVKEQGQNKRGDGSVNGQSAVVLTIQKQPGADTRALTRLISDALEELRPGLPSDVTLEMTYQQSEFIELSVTNVVEALRDGAVLIVVILFLFLFNFRTTFITLTAIPLSVLVTAIVFRWMGLSINVMTLGGLAVALGELVDDAIVDVENIFRRLKENAQRAQPCAILRVIFDASVEVRSAIVVSTLLVVIVFAPLFALTGMEGRLFTPLGVAYIVSICASSLVSLTVTPVLAYFLLPNANVTSKADDGWVLRQLKKACRPIIRFSMQPVGLTIALTALGIACVAGGQLAWTMGRDFLPPFDEGAAQVNLFAPPGTSLAESRELSRIADRNLAKLVKSEKDPTAPLLWFTCRTGRAEQDEHVMGVNISEYVLTLNPNSGLRRDELIEVLHEAVEHVPGVETEVEQPIAHLISHLMSGVTAQIAIKIFGDDLQVLRQQAEHVHHAIESIPGIAEPIVEQQQPIPQFRIELKKEMLAFYGVPASLVNQFIETAIHGKEVSEMIDGQKSFEILLRMNETQRRDLDNLHRIPFELPDGKRIPLGAIATVYEAVGPNTINREDGRRRIVIRVNTLGRDVGSVVEEIRRRVADEVALPEGYFVTYAGQFEAQQQANRRIFLLSCVAFLVVVLILYSTYHSISIAFQLLIAIPAAFVGGIFALSFTGQTFSVAATVGFVSLGGIAARNGLLLISTYLDRQDEGKIGKDQIIEGSLDRLAPVLMTALTTGLGLVPLVIGGHLPGKEILFPVATVILGGLITATLAEFLLRPGLFWFLAPESIAKDSHSFRSVKGEIDVSDLPSSTTSVPSFSAPIHGSVS</sequence>
<dbReference type="InterPro" id="IPR004763">
    <property type="entry name" value="CusA-like"/>
</dbReference>
<dbReference type="Pfam" id="PF00873">
    <property type="entry name" value="ACR_tran"/>
    <property type="match status" value="1"/>
</dbReference>
<feature type="transmembrane region" description="Helical" evidence="9">
    <location>
        <begin position="472"/>
        <end position="498"/>
    </location>
</feature>